<evidence type="ECO:0000256" key="2">
    <source>
        <dbReference type="SAM" id="SignalP"/>
    </source>
</evidence>
<keyword evidence="4" id="KW-1185">Reference proteome</keyword>
<gene>
    <name evidence="3" type="ORF">XthCFBP4691_09970</name>
</gene>
<protein>
    <recommendedName>
        <fullName evidence="5">EF-hand domain-containing protein</fullName>
    </recommendedName>
</protein>
<accession>A0A2S6ZFJ7</accession>
<feature type="chain" id="PRO_5015416736" description="EF-hand domain-containing protein" evidence="2">
    <location>
        <begin position="23"/>
        <end position="147"/>
    </location>
</feature>
<feature type="region of interest" description="Disordered" evidence="1">
    <location>
        <begin position="64"/>
        <end position="93"/>
    </location>
</feature>
<evidence type="ECO:0000256" key="1">
    <source>
        <dbReference type="SAM" id="MobiDB-lite"/>
    </source>
</evidence>
<keyword evidence="2" id="KW-0732">Signal</keyword>
<name>A0A2S6ZFJ7_9XANT</name>
<dbReference type="EMBL" id="MIGX01000040">
    <property type="protein sequence ID" value="PPT90919.1"/>
    <property type="molecule type" value="Genomic_DNA"/>
</dbReference>
<sequence length="147" mass="15619">MNRRNPLFALAMLPVLSSTAHAADSPPVDSTAPAAAGGFAALGRNGDRGVERGGAAASPHLAERFGRLGRNHDGKLTADAFPHRHRHGERGMRGGAALAKLDSDHDGRIRYAQSQTDPTLAVRFAAMDVDKDDFVDRRSQIARQAAS</sequence>
<evidence type="ECO:0000313" key="3">
    <source>
        <dbReference type="EMBL" id="PPT90919.1"/>
    </source>
</evidence>
<dbReference type="InterPro" id="IPR011992">
    <property type="entry name" value="EF-hand-dom_pair"/>
</dbReference>
<organism evidence="3 4">
    <name type="scientific">Xanthomonas theicola</name>
    <dbReference type="NCBI Taxonomy" id="56464"/>
    <lineage>
        <taxon>Bacteria</taxon>
        <taxon>Pseudomonadati</taxon>
        <taxon>Pseudomonadota</taxon>
        <taxon>Gammaproteobacteria</taxon>
        <taxon>Lysobacterales</taxon>
        <taxon>Lysobacteraceae</taxon>
        <taxon>Xanthomonas</taxon>
    </lineage>
</organism>
<feature type="compositionally biased region" description="Basic and acidic residues" evidence="1">
    <location>
        <begin position="64"/>
        <end position="76"/>
    </location>
</feature>
<dbReference type="SUPFAM" id="SSF47473">
    <property type="entry name" value="EF-hand"/>
    <property type="match status" value="1"/>
</dbReference>
<comment type="caution">
    <text evidence="3">The sequence shown here is derived from an EMBL/GenBank/DDBJ whole genome shotgun (WGS) entry which is preliminary data.</text>
</comment>
<reference evidence="3 4" key="1">
    <citation type="submission" date="2016-08" db="EMBL/GenBank/DDBJ databases">
        <title>Evolution of the type three secretion system and type three effector repertoires in Xanthomonas.</title>
        <authorList>
            <person name="Merda D."/>
            <person name="Briand M."/>
            <person name="Bosis E."/>
            <person name="Rousseau C."/>
            <person name="Portier P."/>
            <person name="Jacques M.-A."/>
            <person name="Fischer-Le Saux M."/>
        </authorList>
    </citation>
    <scope>NUCLEOTIDE SEQUENCE [LARGE SCALE GENOMIC DNA]</scope>
    <source>
        <strain evidence="3 4">CFBP 4691</strain>
    </source>
</reference>
<proteinExistence type="predicted"/>
<dbReference type="AlphaFoldDB" id="A0A2S6ZFJ7"/>
<feature type="signal peptide" evidence="2">
    <location>
        <begin position="1"/>
        <end position="22"/>
    </location>
</feature>
<evidence type="ECO:0008006" key="5">
    <source>
        <dbReference type="Google" id="ProtNLM"/>
    </source>
</evidence>
<dbReference type="Proteomes" id="UP000239898">
    <property type="component" value="Unassembled WGS sequence"/>
</dbReference>
<evidence type="ECO:0000313" key="4">
    <source>
        <dbReference type="Proteomes" id="UP000239898"/>
    </source>
</evidence>